<evidence type="ECO:0000313" key="4">
    <source>
        <dbReference type="Proteomes" id="UP000194003"/>
    </source>
</evidence>
<dbReference type="PANTHER" id="PTHR35894">
    <property type="entry name" value="GENERAL SECRETION PATHWAY PROTEIN A-RELATED"/>
    <property type="match status" value="1"/>
</dbReference>
<evidence type="ECO:0000256" key="1">
    <source>
        <dbReference type="SAM" id="Phobius"/>
    </source>
</evidence>
<dbReference type="GO" id="GO:0016887">
    <property type="term" value="F:ATP hydrolysis activity"/>
    <property type="evidence" value="ECO:0007669"/>
    <property type="project" value="InterPro"/>
</dbReference>
<keyword evidence="1" id="KW-1133">Transmembrane helix</keyword>
<organism evidence="3 4">
    <name type="scientific">Magnetofaba australis IT-1</name>
    <dbReference type="NCBI Taxonomy" id="1434232"/>
    <lineage>
        <taxon>Bacteria</taxon>
        <taxon>Pseudomonadati</taxon>
        <taxon>Pseudomonadota</taxon>
        <taxon>Magnetococcia</taxon>
        <taxon>Magnetococcales</taxon>
        <taxon>Magnetococcaceae</taxon>
        <taxon>Magnetofaba</taxon>
    </lineage>
</organism>
<comment type="caution">
    <text evidence="3">The sequence shown here is derived from an EMBL/GenBank/DDBJ whole genome shotgun (WGS) entry which is preliminary data.</text>
</comment>
<dbReference type="InterPro" id="IPR003593">
    <property type="entry name" value="AAA+_ATPase"/>
</dbReference>
<dbReference type="SMART" id="SM00382">
    <property type="entry name" value="AAA"/>
    <property type="match status" value="1"/>
</dbReference>
<evidence type="ECO:0000259" key="2">
    <source>
        <dbReference type="SMART" id="SM00382"/>
    </source>
</evidence>
<dbReference type="AlphaFoldDB" id="A0A1Y2K189"/>
<dbReference type="PANTHER" id="PTHR35894:SF7">
    <property type="entry name" value="GENERAL SECRETION PATHWAY PROTEIN A-RELATED"/>
    <property type="match status" value="1"/>
</dbReference>
<gene>
    <name evidence="3" type="ORF">MAIT1_01731</name>
</gene>
<keyword evidence="1" id="KW-0812">Transmembrane</keyword>
<evidence type="ECO:0000313" key="3">
    <source>
        <dbReference type="EMBL" id="OSM01709.1"/>
    </source>
</evidence>
<proteinExistence type="predicted"/>
<keyword evidence="4" id="KW-1185">Reference proteome</keyword>
<dbReference type="InterPro" id="IPR049945">
    <property type="entry name" value="AAA_22"/>
</dbReference>
<name>A0A1Y2K189_9PROT</name>
<protein>
    <submittedName>
        <fullName evidence="3">Putative MSHA biogenesis protein MshM</fullName>
    </submittedName>
</protein>
<dbReference type="Gene3D" id="3.40.50.300">
    <property type="entry name" value="P-loop containing nucleotide triphosphate hydrolases"/>
    <property type="match status" value="1"/>
</dbReference>
<dbReference type="EMBL" id="LVJN01000020">
    <property type="protein sequence ID" value="OSM01709.1"/>
    <property type="molecule type" value="Genomic_DNA"/>
</dbReference>
<keyword evidence="1" id="KW-0472">Membrane</keyword>
<dbReference type="CDD" id="cd00009">
    <property type="entry name" value="AAA"/>
    <property type="match status" value="1"/>
</dbReference>
<dbReference type="Proteomes" id="UP000194003">
    <property type="component" value="Unassembled WGS sequence"/>
</dbReference>
<dbReference type="InterPro" id="IPR052026">
    <property type="entry name" value="ExeA_AAA_ATPase_DNA-bind"/>
</dbReference>
<dbReference type="RefSeq" id="WP_085443979.1">
    <property type="nucleotide sequence ID" value="NZ_LVJN01000020.1"/>
</dbReference>
<accession>A0A1Y2K189</accession>
<feature type="transmembrane region" description="Helical" evidence="1">
    <location>
        <begin position="285"/>
        <end position="304"/>
    </location>
</feature>
<dbReference type="OrthoDB" id="7828921at2"/>
<sequence length="309" mass="34095">MSAPYLNHFHLTASPFSLTPDTDFCFLDSGFHEALSMLAVAINNGEGFVMVTGEPGAGKTLLCRALLNRLDAFHASLYLPNPMVSPEELYKSVAEELGVEAPQEGIPSLLGRINRRLIQLRAEGRQVLLFMDEAQTLPDESLEALRLLTNLETEKEKTLQVLLFGQPELAQKVAQFDKRQLAQRIMFAHALRPIARAEVGAYVAHRVRIAGRNGADLFTPGAISRIAAISEGNPRVINVLCHKAMMVAYGRGAARVDVRCVARAEADSRHLPQVRHWRSQQRKRWFATLLTLMGCGSAAALWYLKGVAG</sequence>
<feature type="domain" description="AAA+ ATPase" evidence="2">
    <location>
        <begin position="45"/>
        <end position="214"/>
    </location>
</feature>
<reference evidence="3 4" key="1">
    <citation type="journal article" date="2016" name="BMC Genomics">
        <title>Combined genomic and structural analyses of a cultured magnetotactic bacterium reveals its niche adaptation to a dynamic environment.</title>
        <authorList>
            <person name="Araujo A.C."/>
            <person name="Morillo V."/>
            <person name="Cypriano J."/>
            <person name="Teixeira L.C."/>
            <person name="Leao P."/>
            <person name="Lyra S."/>
            <person name="Almeida L.G."/>
            <person name="Bazylinski D.A."/>
            <person name="Vasconcellos A.T."/>
            <person name="Abreu F."/>
            <person name="Lins U."/>
        </authorList>
    </citation>
    <scope>NUCLEOTIDE SEQUENCE [LARGE SCALE GENOMIC DNA]</scope>
    <source>
        <strain evidence="3 4">IT-1</strain>
    </source>
</reference>
<dbReference type="SUPFAM" id="SSF52540">
    <property type="entry name" value="P-loop containing nucleoside triphosphate hydrolases"/>
    <property type="match status" value="1"/>
</dbReference>
<dbReference type="Pfam" id="PF13401">
    <property type="entry name" value="AAA_22"/>
    <property type="match status" value="1"/>
</dbReference>
<dbReference type="InterPro" id="IPR027417">
    <property type="entry name" value="P-loop_NTPase"/>
</dbReference>
<dbReference type="STRING" id="1434232.MAIT1_01731"/>